<accession>A0A9P0E3M3</accession>
<dbReference type="Proteomes" id="UP001152798">
    <property type="component" value="Chromosome 1"/>
</dbReference>
<evidence type="ECO:0000256" key="7">
    <source>
        <dbReference type="ARBA" id="ARBA00022989"/>
    </source>
</evidence>
<keyword evidence="9" id="KW-0325">Glycoprotein</keyword>
<dbReference type="FunFam" id="3.40.50.2000:FF:000050">
    <property type="entry name" value="UDP-glucuronosyltransferase"/>
    <property type="match status" value="1"/>
</dbReference>
<dbReference type="InterPro" id="IPR050271">
    <property type="entry name" value="UDP-glycosyltransferase"/>
</dbReference>
<evidence type="ECO:0000256" key="2">
    <source>
        <dbReference type="ARBA" id="ARBA00009995"/>
    </source>
</evidence>
<dbReference type="EC" id="2.4.1.17" evidence="12"/>
<dbReference type="SUPFAM" id="SSF53756">
    <property type="entry name" value="UDP-Glycosyltransferase/glycogen phosphorylase"/>
    <property type="match status" value="1"/>
</dbReference>
<sequence length="514" mass="58198">MHLFVNFMFPLLFISIVSSYKILAFLPSNVKTHHFIHRPILEALADVGHNVTYVTPIAPSEPHPKIRYILIDGCCAGFKGNFFFENSKRWLYFLQMSGMYGVTTKGLEEVYNQPEVKNLIASSEVFDAVITETCFFQEANAALHHRFNAVGIEICCFGERSWINSLTGLSDNTAYMIDSRSPYTDNMSLLERIHNSFITLSLSLTSLFYLSRMEGVAKRSLKYNGSEDRPPLGHIMANFSMILVHSNPALSYPYPTSPHVKKIGGVIIEKNSKPVPKLLQNFLDSAQNGVIYMSLGTNLAVVSESSDLASTLMKVFGSLKQRVLIKWDSEYPVDRIPPNVMISSWFPQQQILAHNRTVLFITHGGYSSLYEAAYFGVPIIGIPYFGDQPKNIMAAVAAGFCVKLDHDNVTEDSLTWAIKEILNIKRYKEEAERRSSMLRDTQNSPVDEAVFWIEHAIKYPNALTPRSAYMSFVVVNLIDIKIILLIVILSLYYMARKFFGCNNYKIRAKKEKPL</sequence>
<dbReference type="PROSITE" id="PS00375">
    <property type="entry name" value="UDPGT"/>
    <property type="match status" value="1"/>
</dbReference>
<evidence type="ECO:0000256" key="12">
    <source>
        <dbReference type="RuleBase" id="RU362059"/>
    </source>
</evidence>
<dbReference type="GO" id="GO:0015020">
    <property type="term" value="F:glucuronosyltransferase activity"/>
    <property type="evidence" value="ECO:0007669"/>
    <property type="project" value="UniProtKB-EC"/>
</dbReference>
<evidence type="ECO:0000313" key="14">
    <source>
        <dbReference type="Proteomes" id="UP001152798"/>
    </source>
</evidence>
<organism evidence="13 14">
    <name type="scientific">Nezara viridula</name>
    <name type="common">Southern green stink bug</name>
    <name type="synonym">Cimex viridulus</name>
    <dbReference type="NCBI Taxonomy" id="85310"/>
    <lineage>
        <taxon>Eukaryota</taxon>
        <taxon>Metazoa</taxon>
        <taxon>Ecdysozoa</taxon>
        <taxon>Arthropoda</taxon>
        <taxon>Hexapoda</taxon>
        <taxon>Insecta</taxon>
        <taxon>Pterygota</taxon>
        <taxon>Neoptera</taxon>
        <taxon>Paraneoptera</taxon>
        <taxon>Hemiptera</taxon>
        <taxon>Heteroptera</taxon>
        <taxon>Panheteroptera</taxon>
        <taxon>Pentatomomorpha</taxon>
        <taxon>Pentatomoidea</taxon>
        <taxon>Pentatomidae</taxon>
        <taxon>Pentatominae</taxon>
        <taxon>Nezara</taxon>
    </lineage>
</organism>
<gene>
    <name evidence="13" type="ORF">NEZAVI_LOCUS908</name>
</gene>
<comment type="subcellular location">
    <subcellularLocation>
        <location evidence="10">Endomembrane system</location>
        <topology evidence="10">Single-pass type I membrane protein</topology>
    </subcellularLocation>
    <subcellularLocation>
        <location evidence="1">Endoplasmic reticulum</location>
    </subcellularLocation>
    <subcellularLocation>
        <location evidence="12">Membrane</location>
        <topology evidence="12">Single-pass membrane protein</topology>
    </subcellularLocation>
</comment>
<protein>
    <recommendedName>
        <fullName evidence="12">UDP-glucuronosyltransferase</fullName>
        <ecNumber evidence="12">2.4.1.17</ecNumber>
    </recommendedName>
</protein>
<keyword evidence="6" id="KW-0256">Endoplasmic reticulum</keyword>
<dbReference type="AlphaFoldDB" id="A0A9P0E3M3"/>
<name>A0A9P0E3M3_NEZVI</name>
<dbReference type="Gene3D" id="3.40.50.2000">
    <property type="entry name" value="Glycogen Phosphorylase B"/>
    <property type="match status" value="1"/>
</dbReference>
<feature type="transmembrane region" description="Helical" evidence="12">
    <location>
        <begin position="468"/>
        <end position="495"/>
    </location>
</feature>
<comment type="catalytic activity">
    <reaction evidence="12">
        <text>glucuronate acceptor + UDP-alpha-D-glucuronate = acceptor beta-D-glucuronoside + UDP + H(+)</text>
        <dbReference type="Rhea" id="RHEA:21032"/>
        <dbReference type="ChEBI" id="CHEBI:15378"/>
        <dbReference type="ChEBI" id="CHEBI:58052"/>
        <dbReference type="ChEBI" id="CHEBI:58223"/>
        <dbReference type="ChEBI" id="CHEBI:132367"/>
        <dbReference type="ChEBI" id="CHEBI:132368"/>
        <dbReference type="EC" id="2.4.1.17"/>
    </reaction>
</comment>
<comment type="similarity">
    <text evidence="2 11">Belongs to the UDP-glycosyltransferase family.</text>
</comment>
<reference evidence="13" key="1">
    <citation type="submission" date="2022-01" db="EMBL/GenBank/DDBJ databases">
        <authorList>
            <person name="King R."/>
        </authorList>
    </citation>
    <scope>NUCLEOTIDE SEQUENCE</scope>
</reference>
<evidence type="ECO:0000256" key="5">
    <source>
        <dbReference type="ARBA" id="ARBA00022692"/>
    </source>
</evidence>
<dbReference type="CDD" id="cd03784">
    <property type="entry name" value="GT1_Gtf-like"/>
    <property type="match status" value="1"/>
</dbReference>
<dbReference type="InterPro" id="IPR035595">
    <property type="entry name" value="UDP_glycos_trans_CS"/>
</dbReference>
<evidence type="ECO:0000256" key="11">
    <source>
        <dbReference type="RuleBase" id="RU003718"/>
    </source>
</evidence>
<evidence type="ECO:0000256" key="9">
    <source>
        <dbReference type="ARBA" id="ARBA00023180"/>
    </source>
</evidence>
<feature type="signal peptide" evidence="12">
    <location>
        <begin position="1"/>
        <end position="19"/>
    </location>
</feature>
<dbReference type="InterPro" id="IPR002213">
    <property type="entry name" value="UDP_glucos_trans"/>
</dbReference>
<keyword evidence="8 12" id="KW-0472">Membrane</keyword>
<dbReference type="GO" id="GO:0005783">
    <property type="term" value="C:endoplasmic reticulum"/>
    <property type="evidence" value="ECO:0007669"/>
    <property type="project" value="UniProtKB-SubCell"/>
</dbReference>
<dbReference type="PANTHER" id="PTHR48043">
    <property type="entry name" value="EG:EG0003.4 PROTEIN-RELATED"/>
    <property type="match status" value="1"/>
</dbReference>
<evidence type="ECO:0000256" key="10">
    <source>
        <dbReference type="ARBA" id="ARBA00046288"/>
    </source>
</evidence>
<evidence type="ECO:0000313" key="13">
    <source>
        <dbReference type="EMBL" id="CAH1389508.1"/>
    </source>
</evidence>
<dbReference type="EMBL" id="OV725077">
    <property type="protein sequence ID" value="CAH1389508.1"/>
    <property type="molecule type" value="Genomic_DNA"/>
</dbReference>
<keyword evidence="5 12" id="KW-0812">Transmembrane</keyword>
<feature type="chain" id="PRO_5040539088" description="UDP-glucuronosyltransferase" evidence="12">
    <location>
        <begin position="20"/>
        <end position="514"/>
    </location>
</feature>
<dbReference type="PANTHER" id="PTHR48043:SF159">
    <property type="entry name" value="EG:EG0003.4 PROTEIN-RELATED"/>
    <property type="match status" value="1"/>
</dbReference>
<proteinExistence type="inferred from homology"/>
<evidence type="ECO:0000256" key="4">
    <source>
        <dbReference type="ARBA" id="ARBA00022679"/>
    </source>
</evidence>
<keyword evidence="3 11" id="KW-0328">Glycosyltransferase</keyword>
<dbReference type="OrthoDB" id="5835829at2759"/>
<keyword evidence="12" id="KW-0732">Signal</keyword>
<dbReference type="GO" id="GO:0016020">
    <property type="term" value="C:membrane"/>
    <property type="evidence" value="ECO:0007669"/>
    <property type="project" value="UniProtKB-SubCell"/>
</dbReference>
<keyword evidence="14" id="KW-1185">Reference proteome</keyword>
<evidence type="ECO:0000256" key="8">
    <source>
        <dbReference type="ARBA" id="ARBA00023136"/>
    </source>
</evidence>
<keyword evidence="7 12" id="KW-1133">Transmembrane helix</keyword>
<dbReference type="Pfam" id="PF00201">
    <property type="entry name" value="UDPGT"/>
    <property type="match status" value="1"/>
</dbReference>
<evidence type="ECO:0000256" key="6">
    <source>
        <dbReference type="ARBA" id="ARBA00022824"/>
    </source>
</evidence>
<evidence type="ECO:0000256" key="3">
    <source>
        <dbReference type="ARBA" id="ARBA00022676"/>
    </source>
</evidence>
<keyword evidence="4 11" id="KW-0808">Transferase</keyword>
<evidence type="ECO:0000256" key="1">
    <source>
        <dbReference type="ARBA" id="ARBA00004240"/>
    </source>
</evidence>